<dbReference type="InterPro" id="IPR018488">
    <property type="entry name" value="cNMP-bd_CS"/>
</dbReference>
<comment type="caution">
    <text evidence="5">The sequence shown here is derived from an EMBL/GenBank/DDBJ whole genome shotgun (WGS) entry which is preliminary data.</text>
</comment>
<dbReference type="InterPro" id="IPR000595">
    <property type="entry name" value="cNMP-bd_dom"/>
</dbReference>
<dbReference type="SMART" id="SM00100">
    <property type="entry name" value="cNMP"/>
    <property type="match status" value="1"/>
</dbReference>
<dbReference type="PROSITE" id="PS00889">
    <property type="entry name" value="CNMP_BINDING_2"/>
    <property type="match status" value="1"/>
</dbReference>
<keyword evidence="2" id="KW-0238">DNA-binding</keyword>
<sequence length="232" mass="25713">MRHTTFWDSLDHDERKLMTCVGRVPRHPFESGDTILRQSDHADRAALIISGKCRVLWHGEHDRTTYLATRRAGELIGEMGVLDGGPRTATVIALEQTYVRWYAAEAFMQLLAECPAILGKVFLSVCTRLKESDHHRIAIASAPARLRLGRLLLRLAEVEGVTTPRGIEIKVTQKDLGDWTGMGREAAGSRVRELQKLAFLADSPARSRVTVTDLAGLRRYAFGSEGPDGPSV</sequence>
<evidence type="ECO:0000256" key="3">
    <source>
        <dbReference type="ARBA" id="ARBA00023163"/>
    </source>
</evidence>
<evidence type="ECO:0000259" key="4">
    <source>
        <dbReference type="PROSITE" id="PS50042"/>
    </source>
</evidence>
<feature type="domain" description="Cyclic nucleotide-binding" evidence="4">
    <location>
        <begin position="6"/>
        <end position="128"/>
    </location>
</feature>
<dbReference type="Pfam" id="PF00027">
    <property type="entry name" value="cNMP_binding"/>
    <property type="match status" value="1"/>
</dbReference>
<dbReference type="PROSITE" id="PS50042">
    <property type="entry name" value="CNMP_BINDING_3"/>
    <property type="match status" value="1"/>
</dbReference>
<dbReference type="Gene3D" id="1.10.10.10">
    <property type="entry name" value="Winged helix-like DNA-binding domain superfamily/Winged helix DNA-binding domain"/>
    <property type="match status" value="1"/>
</dbReference>
<gene>
    <name evidence="5" type="ORF">GCM10019016_129700</name>
</gene>
<evidence type="ECO:0000256" key="1">
    <source>
        <dbReference type="ARBA" id="ARBA00023015"/>
    </source>
</evidence>
<keyword evidence="3" id="KW-0804">Transcription</keyword>
<dbReference type="InterPro" id="IPR012318">
    <property type="entry name" value="HTH_CRP"/>
</dbReference>
<dbReference type="Proteomes" id="UP001501455">
    <property type="component" value="Unassembled WGS sequence"/>
</dbReference>
<keyword evidence="1" id="KW-0805">Transcription regulation</keyword>
<evidence type="ECO:0000313" key="6">
    <source>
        <dbReference type="Proteomes" id="UP001501455"/>
    </source>
</evidence>
<name>A0ABP6UI27_9ACTN</name>
<dbReference type="CDD" id="cd00038">
    <property type="entry name" value="CAP_ED"/>
    <property type="match status" value="1"/>
</dbReference>
<evidence type="ECO:0000313" key="5">
    <source>
        <dbReference type="EMBL" id="GAA3505856.1"/>
    </source>
</evidence>
<dbReference type="InterPro" id="IPR036390">
    <property type="entry name" value="WH_DNA-bd_sf"/>
</dbReference>
<dbReference type="Pfam" id="PF13545">
    <property type="entry name" value="HTH_Crp_2"/>
    <property type="match status" value="1"/>
</dbReference>
<dbReference type="PRINTS" id="PR00103">
    <property type="entry name" value="CAMPKINASE"/>
</dbReference>
<dbReference type="EMBL" id="BAAAXF010000086">
    <property type="protein sequence ID" value="GAA3505856.1"/>
    <property type="molecule type" value="Genomic_DNA"/>
</dbReference>
<protein>
    <submittedName>
        <fullName evidence="5">Crp/Fnr family transcriptional regulator</fullName>
    </submittedName>
</protein>
<accession>A0ABP6UI27</accession>
<dbReference type="SUPFAM" id="SSF51206">
    <property type="entry name" value="cAMP-binding domain-like"/>
    <property type="match status" value="1"/>
</dbReference>
<proteinExistence type="predicted"/>
<evidence type="ECO:0000256" key="2">
    <source>
        <dbReference type="ARBA" id="ARBA00023125"/>
    </source>
</evidence>
<dbReference type="SUPFAM" id="SSF46785">
    <property type="entry name" value="Winged helix' DNA-binding domain"/>
    <property type="match status" value="1"/>
</dbReference>
<dbReference type="InterPro" id="IPR014710">
    <property type="entry name" value="RmlC-like_jellyroll"/>
</dbReference>
<reference evidence="6" key="1">
    <citation type="journal article" date="2019" name="Int. J. Syst. Evol. Microbiol.">
        <title>The Global Catalogue of Microorganisms (GCM) 10K type strain sequencing project: providing services to taxonomists for standard genome sequencing and annotation.</title>
        <authorList>
            <consortium name="The Broad Institute Genomics Platform"/>
            <consortium name="The Broad Institute Genome Sequencing Center for Infectious Disease"/>
            <person name="Wu L."/>
            <person name="Ma J."/>
        </authorList>
    </citation>
    <scope>NUCLEOTIDE SEQUENCE [LARGE SCALE GENOMIC DNA]</scope>
    <source>
        <strain evidence="6">JCM 4816</strain>
    </source>
</reference>
<dbReference type="InterPro" id="IPR018490">
    <property type="entry name" value="cNMP-bd_dom_sf"/>
</dbReference>
<dbReference type="Gene3D" id="2.60.120.10">
    <property type="entry name" value="Jelly Rolls"/>
    <property type="match status" value="1"/>
</dbReference>
<dbReference type="RefSeq" id="WP_193460304.1">
    <property type="nucleotide sequence ID" value="NZ_BAAAXF010000086.1"/>
</dbReference>
<keyword evidence="6" id="KW-1185">Reference proteome</keyword>
<organism evidence="5 6">
    <name type="scientific">Streptomyces prasinosporus</name>
    <dbReference type="NCBI Taxonomy" id="68256"/>
    <lineage>
        <taxon>Bacteria</taxon>
        <taxon>Bacillati</taxon>
        <taxon>Actinomycetota</taxon>
        <taxon>Actinomycetes</taxon>
        <taxon>Kitasatosporales</taxon>
        <taxon>Streptomycetaceae</taxon>
        <taxon>Streptomyces</taxon>
        <taxon>Streptomyces albogriseolus group</taxon>
    </lineage>
</organism>
<dbReference type="InterPro" id="IPR036388">
    <property type="entry name" value="WH-like_DNA-bd_sf"/>
</dbReference>